<dbReference type="AlphaFoldDB" id="A0A1Y3BI66"/>
<accession>A0A1Y3BI66</accession>
<protein>
    <submittedName>
        <fullName evidence="1">Uncharacterized protein</fullName>
    </submittedName>
</protein>
<evidence type="ECO:0000313" key="1">
    <source>
        <dbReference type="EMBL" id="OTF80641.1"/>
    </source>
</evidence>
<proteinExistence type="predicted"/>
<name>A0A1Y3BI66_EURMA</name>
<gene>
    <name evidence="1" type="ORF">BLA29_010334</name>
</gene>
<sequence>MLHFQYFSFNFLLFIIVRFDNQKFFLGT</sequence>
<dbReference type="EMBL" id="MUJZ01017309">
    <property type="protein sequence ID" value="OTF80641.1"/>
    <property type="molecule type" value="Genomic_DNA"/>
</dbReference>
<organism evidence="1 2">
    <name type="scientific">Euroglyphus maynei</name>
    <name type="common">Mayne's house dust mite</name>
    <dbReference type="NCBI Taxonomy" id="6958"/>
    <lineage>
        <taxon>Eukaryota</taxon>
        <taxon>Metazoa</taxon>
        <taxon>Ecdysozoa</taxon>
        <taxon>Arthropoda</taxon>
        <taxon>Chelicerata</taxon>
        <taxon>Arachnida</taxon>
        <taxon>Acari</taxon>
        <taxon>Acariformes</taxon>
        <taxon>Sarcoptiformes</taxon>
        <taxon>Astigmata</taxon>
        <taxon>Psoroptidia</taxon>
        <taxon>Analgoidea</taxon>
        <taxon>Pyroglyphidae</taxon>
        <taxon>Pyroglyphinae</taxon>
        <taxon>Euroglyphus</taxon>
    </lineage>
</organism>
<reference evidence="1 2" key="1">
    <citation type="submission" date="2017-03" db="EMBL/GenBank/DDBJ databases">
        <title>Genome Survey of Euroglyphus maynei.</title>
        <authorList>
            <person name="Arlian L.G."/>
            <person name="Morgan M.S."/>
            <person name="Rider S.D."/>
        </authorList>
    </citation>
    <scope>NUCLEOTIDE SEQUENCE [LARGE SCALE GENOMIC DNA]</scope>
    <source>
        <strain evidence="1">Arlian Lab</strain>
        <tissue evidence="1">Whole body</tissue>
    </source>
</reference>
<keyword evidence="2" id="KW-1185">Reference proteome</keyword>
<comment type="caution">
    <text evidence="1">The sequence shown here is derived from an EMBL/GenBank/DDBJ whole genome shotgun (WGS) entry which is preliminary data.</text>
</comment>
<dbReference type="Proteomes" id="UP000194236">
    <property type="component" value="Unassembled WGS sequence"/>
</dbReference>
<evidence type="ECO:0000313" key="2">
    <source>
        <dbReference type="Proteomes" id="UP000194236"/>
    </source>
</evidence>